<gene>
    <name evidence="2" type="ORF">SCHPADRAFT_804797</name>
</gene>
<evidence type="ECO:0000313" key="2">
    <source>
        <dbReference type="EMBL" id="KLO06039.1"/>
    </source>
</evidence>
<feature type="non-terminal residue" evidence="2">
    <location>
        <position position="80"/>
    </location>
</feature>
<name>A0A0H2R2M3_9AGAM</name>
<accession>A0A0H2R2M3</accession>
<proteinExistence type="predicted"/>
<protein>
    <recommendedName>
        <fullName evidence="1">DUF8040 domain-containing protein</fullName>
    </recommendedName>
</protein>
<reference evidence="2 3" key="1">
    <citation type="submission" date="2015-04" db="EMBL/GenBank/DDBJ databases">
        <title>Complete genome sequence of Schizopora paradoxa KUC8140, a cosmopolitan wood degrader in East Asia.</title>
        <authorList>
            <consortium name="DOE Joint Genome Institute"/>
            <person name="Min B."/>
            <person name="Park H."/>
            <person name="Jang Y."/>
            <person name="Kim J.-J."/>
            <person name="Kim K.H."/>
            <person name="Pangilinan J."/>
            <person name="Lipzen A."/>
            <person name="Riley R."/>
            <person name="Grigoriev I.V."/>
            <person name="Spatafora J.W."/>
            <person name="Choi I.-G."/>
        </authorList>
    </citation>
    <scope>NUCLEOTIDE SEQUENCE [LARGE SCALE GENOMIC DNA]</scope>
    <source>
        <strain evidence="2 3">KUC8140</strain>
    </source>
</reference>
<dbReference type="Pfam" id="PF26138">
    <property type="entry name" value="DUF8040"/>
    <property type="match status" value="1"/>
</dbReference>
<feature type="non-terminal residue" evidence="2">
    <location>
        <position position="1"/>
    </location>
</feature>
<dbReference type="EMBL" id="KQ086243">
    <property type="protein sequence ID" value="KLO06039.1"/>
    <property type="molecule type" value="Genomic_DNA"/>
</dbReference>
<sequence length="80" mass="9254">TLAVAIYANPLYSKQDYHTSALSGEAWVEELVHGHPDRIRHEFGVRMHVFLLLVEELRTYSGLDDSKHVTLREQVAIFLY</sequence>
<keyword evidence="3" id="KW-1185">Reference proteome</keyword>
<dbReference type="Proteomes" id="UP000053477">
    <property type="component" value="Unassembled WGS sequence"/>
</dbReference>
<organism evidence="2 3">
    <name type="scientific">Schizopora paradoxa</name>
    <dbReference type="NCBI Taxonomy" id="27342"/>
    <lineage>
        <taxon>Eukaryota</taxon>
        <taxon>Fungi</taxon>
        <taxon>Dikarya</taxon>
        <taxon>Basidiomycota</taxon>
        <taxon>Agaricomycotina</taxon>
        <taxon>Agaricomycetes</taxon>
        <taxon>Hymenochaetales</taxon>
        <taxon>Schizoporaceae</taxon>
        <taxon>Schizopora</taxon>
    </lineage>
</organism>
<evidence type="ECO:0000259" key="1">
    <source>
        <dbReference type="Pfam" id="PF26138"/>
    </source>
</evidence>
<evidence type="ECO:0000313" key="3">
    <source>
        <dbReference type="Proteomes" id="UP000053477"/>
    </source>
</evidence>
<dbReference type="AlphaFoldDB" id="A0A0H2R2M3"/>
<dbReference type="InterPro" id="IPR058353">
    <property type="entry name" value="DUF8040"/>
</dbReference>
<dbReference type="InParanoid" id="A0A0H2R2M3"/>
<feature type="domain" description="DUF8040" evidence="1">
    <location>
        <begin position="19"/>
        <end position="80"/>
    </location>
</feature>
<dbReference type="OrthoDB" id="2430314at2759"/>